<protein>
    <submittedName>
        <fullName evidence="3">F-box domain-containing protein</fullName>
    </submittedName>
</protein>
<feature type="domain" description="F-box" evidence="2">
    <location>
        <begin position="45"/>
        <end position="94"/>
    </location>
</feature>
<organism evidence="4">
    <name type="scientific">Naegleria gruberi</name>
    <name type="common">Amoeba</name>
    <dbReference type="NCBI Taxonomy" id="5762"/>
    <lineage>
        <taxon>Eukaryota</taxon>
        <taxon>Discoba</taxon>
        <taxon>Heterolobosea</taxon>
        <taxon>Tetramitia</taxon>
        <taxon>Eutetramitia</taxon>
        <taxon>Vahlkampfiidae</taxon>
        <taxon>Naegleria</taxon>
    </lineage>
</organism>
<evidence type="ECO:0000256" key="1">
    <source>
        <dbReference type="SAM" id="Phobius"/>
    </source>
</evidence>
<dbReference type="KEGG" id="ngr:NAEGRDRAFT_46459"/>
<feature type="transmembrane region" description="Helical" evidence="1">
    <location>
        <begin position="382"/>
        <end position="402"/>
    </location>
</feature>
<dbReference type="PROSITE" id="PS50181">
    <property type="entry name" value="FBOX"/>
    <property type="match status" value="1"/>
</dbReference>
<feature type="transmembrane region" description="Helical" evidence="1">
    <location>
        <begin position="330"/>
        <end position="351"/>
    </location>
</feature>
<dbReference type="AlphaFoldDB" id="D2V3S7"/>
<gene>
    <name evidence="3" type="ORF">NAEGRDRAFT_46459</name>
</gene>
<feature type="transmembrane region" description="Helical" evidence="1">
    <location>
        <begin position="438"/>
        <end position="457"/>
    </location>
</feature>
<dbReference type="Gene3D" id="1.20.1280.50">
    <property type="match status" value="1"/>
</dbReference>
<name>D2V3S7_NAEGR</name>
<feature type="transmembrane region" description="Helical" evidence="1">
    <location>
        <begin position="463"/>
        <end position="480"/>
    </location>
</feature>
<dbReference type="OrthoDB" id="3359674at2759"/>
<dbReference type="Proteomes" id="UP000006671">
    <property type="component" value="Unassembled WGS sequence"/>
</dbReference>
<dbReference type="InterPro" id="IPR001810">
    <property type="entry name" value="F-box_dom"/>
</dbReference>
<sequence length="484" mass="55971">MLSLSNSENQTRSLEKILDQVDDIDDDKNNDRGIIEGYTPFIIDCSKFSSLPDELLIEIFQYVGVNPFEMMSLSHTCRQWKELINSQFRVWQYVPLTISRSKIVRGTKDEVGHLLLKYFDRFSPVYYKNPKYAKVYKQFDVQYEKYIRDKVYENKIKESEVPALLKAFKKPIIVSTDQFIDFLKHVKKEKLSAERLRKTRDYFDSISSNVSKWTVRGYLLLLMALLINICVSMGLFGETPEADRSLDKGLWWLPWSFVPMHAIIIYSYIVVAGLAVNESFKFKSRSEIGVMAIFFLVLSVLTWIFTSFKYDMYEKAGVELSYWQNRLFPQVHLLYLLPFIIISGIGTIIPASETFFQHFYRTNKFPFFSANIPWASLDRDKLTVFATFLLCEFSLLGFSFFGEKLGSKYSFIPMILGGILGGIQAIKYNYNRSDTTSQMFSVLPIFGSIAVGCLAYQSFNYWSFIPLTLGVGAIIGYGLIKKDL</sequence>
<reference evidence="3 4" key="1">
    <citation type="journal article" date="2010" name="Cell">
        <title>The genome of Naegleria gruberi illuminates early eukaryotic versatility.</title>
        <authorList>
            <person name="Fritz-Laylin L.K."/>
            <person name="Prochnik S.E."/>
            <person name="Ginger M.L."/>
            <person name="Dacks J.B."/>
            <person name="Carpenter M.L."/>
            <person name="Field M.C."/>
            <person name="Kuo A."/>
            <person name="Paredez A."/>
            <person name="Chapman J."/>
            <person name="Pham J."/>
            <person name="Shu S."/>
            <person name="Neupane R."/>
            <person name="Cipriano M."/>
            <person name="Mancuso J."/>
            <person name="Tu H."/>
            <person name="Salamov A."/>
            <person name="Lindquist E."/>
            <person name="Shapiro H."/>
            <person name="Lucas S."/>
            <person name="Grigoriev I.V."/>
            <person name="Cande W.Z."/>
            <person name="Fulton C."/>
            <person name="Rokhsar D.S."/>
            <person name="Dawson S.C."/>
        </authorList>
    </citation>
    <scope>NUCLEOTIDE SEQUENCE [LARGE SCALE GENOMIC DNA]</scope>
    <source>
        <strain evidence="3 4">NEG-M</strain>
    </source>
</reference>
<evidence type="ECO:0000259" key="2">
    <source>
        <dbReference type="PROSITE" id="PS50181"/>
    </source>
</evidence>
<feature type="transmembrane region" description="Helical" evidence="1">
    <location>
        <begin position="288"/>
        <end position="310"/>
    </location>
</feature>
<feature type="transmembrane region" description="Helical" evidence="1">
    <location>
        <begin position="408"/>
        <end position="426"/>
    </location>
</feature>
<feature type="transmembrane region" description="Helical" evidence="1">
    <location>
        <begin position="218"/>
        <end position="237"/>
    </location>
</feature>
<dbReference type="OMA" id="YFDRFSP"/>
<dbReference type="EMBL" id="GG738851">
    <property type="protein sequence ID" value="EFC48249.1"/>
    <property type="molecule type" value="Genomic_DNA"/>
</dbReference>
<feature type="transmembrane region" description="Helical" evidence="1">
    <location>
        <begin position="257"/>
        <end position="276"/>
    </location>
</feature>
<accession>D2V3S7</accession>
<dbReference type="SUPFAM" id="SSF81383">
    <property type="entry name" value="F-box domain"/>
    <property type="match status" value="1"/>
</dbReference>
<keyword evidence="4" id="KW-1185">Reference proteome</keyword>
<dbReference type="Pfam" id="PF12937">
    <property type="entry name" value="F-box-like"/>
    <property type="match status" value="1"/>
</dbReference>
<dbReference type="SMART" id="SM00256">
    <property type="entry name" value="FBOX"/>
    <property type="match status" value="1"/>
</dbReference>
<dbReference type="RefSeq" id="XP_002680993.1">
    <property type="nucleotide sequence ID" value="XM_002680947.1"/>
</dbReference>
<dbReference type="InterPro" id="IPR036047">
    <property type="entry name" value="F-box-like_dom_sf"/>
</dbReference>
<dbReference type="CDD" id="cd09917">
    <property type="entry name" value="F-box_SF"/>
    <property type="match status" value="1"/>
</dbReference>
<keyword evidence="1" id="KW-1133">Transmembrane helix</keyword>
<dbReference type="GeneID" id="8849706"/>
<dbReference type="VEuPathDB" id="AmoebaDB:NAEGRDRAFT_46459"/>
<evidence type="ECO:0000313" key="3">
    <source>
        <dbReference type="EMBL" id="EFC48249.1"/>
    </source>
</evidence>
<evidence type="ECO:0000313" key="4">
    <source>
        <dbReference type="Proteomes" id="UP000006671"/>
    </source>
</evidence>
<proteinExistence type="predicted"/>
<keyword evidence="1" id="KW-0812">Transmembrane</keyword>
<dbReference type="InParanoid" id="D2V3S7"/>
<keyword evidence="1" id="KW-0472">Membrane</keyword>